<protein>
    <submittedName>
        <fullName evidence="2">Uncharacterized protein</fullName>
    </submittedName>
</protein>
<feature type="region of interest" description="Disordered" evidence="1">
    <location>
        <begin position="85"/>
        <end position="116"/>
    </location>
</feature>
<feature type="region of interest" description="Disordered" evidence="1">
    <location>
        <begin position="1"/>
        <end position="25"/>
    </location>
</feature>
<proteinExistence type="predicted"/>
<organism evidence="2">
    <name type="scientific">Tanacetum cinerariifolium</name>
    <name type="common">Dalmatian daisy</name>
    <name type="synonym">Chrysanthemum cinerariifolium</name>
    <dbReference type="NCBI Taxonomy" id="118510"/>
    <lineage>
        <taxon>Eukaryota</taxon>
        <taxon>Viridiplantae</taxon>
        <taxon>Streptophyta</taxon>
        <taxon>Embryophyta</taxon>
        <taxon>Tracheophyta</taxon>
        <taxon>Spermatophyta</taxon>
        <taxon>Magnoliopsida</taxon>
        <taxon>eudicotyledons</taxon>
        <taxon>Gunneridae</taxon>
        <taxon>Pentapetalae</taxon>
        <taxon>asterids</taxon>
        <taxon>campanulids</taxon>
        <taxon>Asterales</taxon>
        <taxon>Asteraceae</taxon>
        <taxon>Asteroideae</taxon>
        <taxon>Anthemideae</taxon>
        <taxon>Anthemidinae</taxon>
        <taxon>Tanacetum</taxon>
    </lineage>
</organism>
<sequence length="138" mass="15527">REAHGQRQLHVPQQLPAAEGQRTGRFQRDCRHRFDPGAQGLGMECALHRRQRHARDQAADDGEHAEQGRGQRAIDHRAALIGVQQKAVVQPERRRPVHEPLKPMTHARASVRSSTQALAMRRPASITLLVAVAIDRRN</sequence>
<reference evidence="2" key="1">
    <citation type="journal article" date="2019" name="Sci. Rep.">
        <title>Draft genome of Tanacetum cinerariifolium, the natural source of mosquito coil.</title>
        <authorList>
            <person name="Yamashiro T."/>
            <person name="Shiraishi A."/>
            <person name="Satake H."/>
            <person name="Nakayama K."/>
        </authorList>
    </citation>
    <scope>NUCLEOTIDE SEQUENCE</scope>
</reference>
<feature type="compositionally biased region" description="Basic and acidic residues" evidence="1">
    <location>
        <begin position="91"/>
        <end position="101"/>
    </location>
</feature>
<feature type="non-terminal residue" evidence="2">
    <location>
        <position position="1"/>
    </location>
</feature>
<evidence type="ECO:0000313" key="2">
    <source>
        <dbReference type="EMBL" id="GFD19153.1"/>
    </source>
</evidence>
<name>A0A699UAZ2_TANCI</name>
<evidence type="ECO:0000256" key="1">
    <source>
        <dbReference type="SAM" id="MobiDB-lite"/>
    </source>
</evidence>
<gene>
    <name evidence="2" type="ORF">Tci_891122</name>
</gene>
<dbReference type="EMBL" id="BKCJ011312400">
    <property type="protein sequence ID" value="GFD19153.1"/>
    <property type="molecule type" value="Genomic_DNA"/>
</dbReference>
<accession>A0A699UAZ2</accession>
<feature type="non-terminal residue" evidence="2">
    <location>
        <position position="138"/>
    </location>
</feature>
<comment type="caution">
    <text evidence="2">The sequence shown here is derived from an EMBL/GenBank/DDBJ whole genome shotgun (WGS) entry which is preliminary data.</text>
</comment>
<feature type="region of interest" description="Disordered" evidence="1">
    <location>
        <begin position="49"/>
        <end position="71"/>
    </location>
</feature>
<feature type="compositionally biased region" description="Basic and acidic residues" evidence="1">
    <location>
        <begin position="54"/>
        <end position="71"/>
    </location>
</feature>
<dbReference type="AlphaFoldDB" id="A0A699UAZ2"/>